<protein>
    <submittedName>
        <fullName evidence="2">Uncharacterized protein</fullName>
    </submittedName>
</protein>
<reference evidence="2 3" key="1">
    <citation type="submission" date="2014-12" db="EMBL/GenBank/DDBJ databases">
        <title>Genome assembly of Enhygromyxa salina DSM 15201.</title>
        <authorList>
            <person name="Sharma G."/>
            <person name="Subramanian S."/>
        </authorList>
    </citation>
    <scope>NUCLEOTIDE SEQUENCE [LARGE SCALE GENOMIC DNA]</scope>
    <source>
        <strain evidence="2 3">DSM 15201</strain>
    </source>
</reference>
<evidence type="ECO:0000256" key="1">
    <source>
        <dbReference type="SAM" id="MobiDB-lite"/>
    </source>
</evidence>
<sequence length="128" mass="14026">MLILNSNRFESIPAVLAELPALERLHVMSGPLGQVAAEIPTIVNLNNLAITWSSDRPLPDSLGALVNLEYLLAMMRKDVARMGARVEVRVGHPNSRPRSHARLRCAQTSDNGPRLGMLCRPGRGQALR</sequence>
<name>A0A0C2CXS8_9BACT</name>
<dbReference type="AlphaFoldDB" id="A0A0C2CXS8"/>
<feature type="region of interest" description="Disordered" evidence="1">
    <location>
        <begin position="106"/>
        <end position="128"/>
    </location>
</feature>
<dbReference type="InterPro" id="IPR032675">
    <property type="entry name" value="LRR_dom_sf"/>
</dbReference>
<gene>
    <name evidence="2" type="ORF">DB30_05214</name>
</gene>
<accession>A0A0C2CXS8</accession>
<comment type="caution">
    <text evidence="2">The sequence shown here is derived from an EMBL/GenBank/DDBJ whole genome shotgun (WGS) entry which is preliminary data.</text>
</comment>
<proteinExistence type="predicted"/>
<evidence type="ECO:0000313" key="2">
    <source>
        <dbReference type="EMBL" id="KIG15796.1"/>
    </source>
</evidence>
<organism evidence="2 3">
    <name type="scientific">Enhygromyxa salina</name>
    <dbReference type="NCBI Taxonomy" id="215803"/>
    <lineage>
        <taxon>Bacteria</taxon>
        <taxon>Pseudomonadati</taxon>
        <taxon>Myxococcota</taxon>
        <taxon>Polyangia</taxon>
        <taxon>Nannocystales</taxon>
        <taxon>Nannocystaceae</taxon>
        <taxon>Enhygromyxa</taxon>
    </lineage>
</organism>
<dbReference type="EMBL" id="JMCC02000047">
    <property type="protein sequence ID" value="KIG15796.1"/>
    <property type="molecule type" value="Genomic_DNA"/>
</dbReference>
<dbReference type="Gene3D" id="3.80.10.10">
    <property type="entry name" value="Ribonuclease Inhibitor"/>
    <property type="match status" value="1"/>
</dbReference>
<dbReference type="Proteomes" id="UP000031599">
    <property type="component" value="Unassembled WGS sequence"/>
</dbReference>
<evidence type="ECO:0000313" key="3">
    <source>
        <dbReference type="Proteomes" id="UP000031599"/>
    </source>
</evidence>
<dbReference type="SUPFAM" id="SSF52058">
    <property type="entry name" value="L domain-like"/>
    <property type="match status" value="1"/>
</dbReference>